<evidence type="ECO:0000256" key="5">
    <source>
        <dbReference type="ARBA" id="ARBA00022729"/>
    </source>
</evidence>
<evidence type="ECO:0000256" key="12">
    <source>
        <dbReference type="RuleBase" id="RU003357"/>
    </source>
</evidence>
<accession>A0ABT3JZQ5</accession>
<dbReference type="InterPro" id="IPR036942">
    <property type="entry name" value="Beta-barrel_TonB_sf"/>
</dbReference>
<keyword evidence="2 10" id="KW-0813">Transport</keyword>
<feature type="domain" description="TonB-dependent receptor plug" evidence="16">
    <location>
        <begin position="54"/>
        <end position="162"/>
    </location>
</feature>
<dbReference type="EMBL" id="JAPCHY010000016">
    <property type="protein sequence ID" value="MCW4473949.1"/>
    <property type="molecule type" value="Genomic_DNA"/>
</dbReference>
<comment type="similarity">
    <text evidence="10 12">Belongs to the TonB-dependent receptor family.</text>
</comment>
<evidence type="ECO:0000256" key="8">
    <source>
        <dbReference type="ARBA" id="ARBA00023136"/>
    </source>
</evidence>
<feature type="domain" description="TonB-dependent receptor-like beta-barrel" evidence="15">
    <location>
        <begin position="250"/>
        <end position="626"/>
    </location>
</feature>
<comment type="subcellular location">
    <subcellularLocation>
        <location evidence="1 10">Cell outer membrane</location>
        <topology evidence="1 10">Multi-pass membrane protein</topology>
    </subcellularLocation>
</comment>
<evidence type="ECO:0000256" key="10">
    <source>
        <dbReference type="PROSITE-ProRule" id="PRU01360"/>
    </source>
</evidence>
<dbReference type="PROSITE" id="PS52016">
    <property type="entry name" value="TONB_DEPENDENT_REC_3"/>
    <property type="match status" value="1"/>
</dbReference>
<evidence type="ECO:0000259" key="16">
    <source>
        <dbReference type="Pfam" id="PF07715"/>
    </source>
</evidence>
<dbReference type="PANTHER" id="PTHR30069">
    <property type="entry name" value="TONB-DEPENDENT OUTER MEMBRANE RECEPTOR"/>
    <property type="match status" value="1"/>
</dbReference>
<evidence type="ECO:0000313" key="17">
    <source>
        <dbReference type="EMBL" id="MCW4473949.1"/>
    </source>
</evidence>
<evidence type="ECO:0000256" key="4">
    <source>
        <dbReference type="ARBA" id="ARBA00022692"/>
    </source>
</evidence>
<evidence type="ECO:0000256" key="14">
    <source>
        <dbReference type="SAM" id="SignalP"/>
    </source>
</evidence>
<evidence type="ECO:0000256" key="2">
    <source>
        <dbReference type="ARBA" id="ARBA00022448"/>
    </source>
</evidence>
<keyword evidence="3 10" id="KW-1134">Transmembrane beta strand</keyword>
<reference evidence="17 18" key="1">
    <citation type="submission" date="2022-10" db="EMBL/GenBank/DDBJ databases">
        <title>Xanthomonas sp. H13-6.</title>
        <authorList>
            <person name="Liu X."/>
            <person name="Deng Z."/>
            <person name="Jiang Y."/>
            <person name="Yu T."/>
            <person name="Ai J."/>
        </authorList>
    </citation>
    <scope>NUCLEOTIDE SEQUENCE [LARGE SCALE GENOMIC DNA]</scope>
    <source>
        <strain evidence="17 18">H13-6</strain>
    </source>
</reference>
<name>A0ABT3JZQ5_9XANT</name>
<feature type="signal peptide" evidence="14">
    <location>
        <begin position="1"/>
        <end position="30"/>
    </location>
</feature>
<feature type="region of interest" description="Disordered" evidence="13">
    <location>
        <begin position="318"/>
        <end position="340"/>
    </location>
</feature>
<proteinExistence type="inferred from homology"/>
<dbReference type="CDD" id="cd01347">
    <property type="entry name" value="ligand_gated_channel"/>
    <property type="match status" value="1"/>
</dbReference>
<dbReference type="SUPFAM" id="SSF56935">
    <property type="entry name" value="Porins"/>
    <property type="match status" value="1"/>
</dbReference>
<keyword evidence="5 14" id="KW-0732">Signal</keyword>
<evidence type="ECO:0000256" key="13">
    <source>
        <dbReference type="SAM" id="MobiDB-lite"/>
    </source>
</evidence>
<dbReference type="Proteomes" id="UP001209922">
    <property type="component" value="Unassembled WGS sequence"/>
</dbReference>
<protein>
    <submittedName>
        <fullName evidence="17">TonB-dependent receptor</fullName>
    </submittedName>
</protein>
<keyword evidence="17" id="KW-0675">Receptor</keyword>
<keyword evidence="9 10" id="KW-0998">Cell outer membrane</keyword>
<comment type="caution">
    <text evidence="17">The sequence shown here is derived from an EMBL/GenBank/DDBJ whole genome shotgun (WGS) entry which is preliminary data.</text>
</comment>
<dbReference type="PANTHER" id="PTHR30069:SF53">
    <property type="entry name" value="COLICIN I RECEPTOR-RELATED"/>
    <property type="match status" value="1"/>
</dbReference>
<dbReference type="InterPro" id="IPR010917">
    <property type="entry name" value="TonB_rcpt_CS"/>
</dbReference>
<evidence type="ECO:0000256" key="7">
    <source>
        <dbReference type="ARBA" id="ARBA00023077"/>
    </source>
</evidence>
<evidence type="ECO:0000256" key="9">
    <source>
        <dbReference type="ARBA" id="ARBA00023237"/>
    </source>
</evidence>
<organism evidence="17 18">
    <name type="scientific">Xanthomonas chitinilytica</name>
    <dbReference type="NCBI Taxonomy" id="2989819"/>
    <lineage>
        <taxon>Bacteria</taxon>
        <taxon>Pseudomonadati</taxon>
        <taxon>Pseudomonadota</taxon>
        <taxon>Gammaproteobacteria</taxon>
        <taxon>Lysobacterales</taxon>
        <taxon>Lysobacteraceae</taxon>
        <taxon>Xanthomonas</taxon>
    </lineage>
</organism>
<dbReference type="PROSITE" id="PS01156">
    <property type="entry name" value="TONB_DEPENDENT_REC_2"/>
    <property type="match status" value="1"/>
</dbReference>
<feature type="chain" id="PRO_5046742629" evidence="14">
    <location>
        <begin position="31"/>
        <end position="655"/>
    </location>
</feature>
<dbReference type="RefSeq" id="WP_265128955.1">
    <property type="nucleotide sequence ID" value="NZ_JAPCHY010000016.1"/>
</dbReference>
<keyword evidence="7 12" id="KW-0798">TonB box</keyword>
<keyword evidence="8 10" id="KW-0472">Membrane</keyword>
<gene>
    <name evidence="17" type="ORF">OK345_15725</name>
</gene>
<dbReference type="InterPro" id="IPR037066">
    <property type="entry name" value="Plug_dom_sf"/>
</dbReference>
<evidence type="ECO:0000256" key="1">
    <source>
        <dbReference type="ARBA" id="ARBA00004571"/>
    </source>
</evidence>
<feature type="short sequence motif" description="TonB C-terminal box" evidence="11">
    <location>
        <begin position="638"/>
        <end position="655"/>
    </location>
</feature>
<dbReference type="InterPro" id="IPR039426">
    <property type="entry name" value="TonB-dep_rcpt-like"/>
</dbReference>
<dbReference type="Gene3D" id="2.40.170.20">
    <property type="entry name" value="TonB-dependent receptor, beta-barrel domain"/>
    <property type="match status" value="1"/>
</dbReference>
<sequence>MIARPRFPVHRRLSAALGGLLALPAPHLLAGGIAAEPVDIAPVVVTATATERKLDDAPASMTVITREELGQRPIQDLSDALRGTTGVTVGGIGLSRRGIRIRGMDSEYTLTLVDGRRVNAASDAIAHADFDLGWIPVEAIERIEVVRGPMSSLYGSEALGGVVNIITRRATDEWKGSATYNGGVVEGGLGGGSYQAGIYAGGALIRDELGLSFYGETRRRDDIADPLDRRLSEQEGRRSRSGNLVLTWTPGEAQRIDFGHLQGNEKRWRDALQAGAAPYVYETVDHVDRTQTSLSHRGRWQWGESLLRAYRSTLERTNRRSLGEATRPQDLGEDTVDGHASVGLGERHRLTIGGEWRREQLDDSSVAASGHAGSIQRALFVQDEIDLTADWSLVVGNRSDHHQQFGWHQSPRAYTVYHLGEGFTLKGGVGSGFKAPSLKQLSPEYSAVGGGGRFTIYGNPGLKPETVTTWEVSAGWRGQGWSLEATAFQSRLEDLIQTLCVADCGIRGREVRNYVNVAEARIRGAELSGRLELPAGFSFDANYAWLQPRDLGTGLPLTERPRHSGAATLAWNHRNFRAGLRSEYKGTQWQTADTALVELPAYTLWSLDLGYRISDRVSLRGSIENLGDERLNESSALYAYPETGRYYNVGISLGF</sequence>
<dbReference type="InterPro" id="IPR012910">
    <property type="entry name" value="Plug_dom"/>
</dbReference>
<keyword evidence="4 10" id="KW-0812">Transmembrane</keyword>
<keyword evidence="6" id="KW-0406">Ion transport</keyword>
<dbReference type="Gene3D" id="2.170.130.10">
    <property type="entry name" value="TonB-dependent receptor, plug domain"/>
    <property type="match status" value="1"/>
</dbReference>
<keyword evidence="18" id="KW-1185">Reference proteome</keyword>
<dbReference type="Pfam" id="PF07715">
    <property type="entry name" value="Plug"/>
    <property type="match status" value="1"/>
</dbReference>
<evidence type="ECO:0000313" key="18">
    <source>
        <dbReference type="Proteomes" id="UP001209922"/>
    </source>
</evidence>
<evidence type="ECO:0000259" key="15">
    <source>
        <dbReference type="Pfam" id="PF00593"/>
    </source>
</evidence>
<evidence type="ECO:0000256" key="11">
    <source>
        <dbReference type="PROSITE-ProRule" id="PRU10144"/>
    </source>
</evidence>
<dbReference type="Pfam" id="PF00593">
    <property type="entry name" value="TonB_dep_Rec_b-barrel"/>
    <property type="match status" value="1"/>
</dbReference>
<dbReference type="InterPro" id="IPR000531">
    <property type="entry name" value="Beta-barrel_TonB"/>
</dbReference>
<evidence type="ECO:0000256" key="6">
    <source>
        <dbReference type="ARBA" id="ARBA00023065"/>
    </source>
</evidence>
<evidence type="ECO:0000256" key="3">
    <source>
        <dbReference type="ARBA" id="ARBA00022452"/>
    </source>
</evidence>